<evidence type="ECO:0000313" key="3">
    <source>
        <dbReference type="EMBL" id="TWJ03216.1"/>
    </source>
</evidence>
<dbReference type="InterPro" id="IPR013538">
    <property type="entry name" value="ASHA1/2-like_C"/>
</dbReference>
<reference evidence="3 4" key="1">
    <citation type="submission" date="2019-07" db="EMBL/GenBank/DDBJ databases">
        <title>Genomic Encyclopedia of Archaeal and Bacterial Type Strains, Phase II (KMG-II): from individual species to whole genera.</title>
        <authorList>
            <person name="Goeker M."/>
        </authorList>
    </citation>
    <scope>NUCLEOTIDE SEQUENCE [LARGE SCALE GENOMIC DNA]</scope>
    <source>
        <strain evidence="3 4">ATCC BAA-1854</strain>
    </source>
</reference>
<dbReference type="Gene3D" id="3.30.530.20">
    <property type="match status" value="1"/>
</dbReference>
<accession>A0A562UBR9</accession>
<dbReference type="InterPro" id="IPR023393">
    <property type="entry name" value="START-like_dom_sf"/>
</dbReference>
<dbReference type="AlphaFoldDB" id="A0A562UBR9"/>
<feature type="domain" description="Activator of Hsp90 ATPase homologue 1/2-like C-terminal" evidence="2">
    <location>
        <begin position="26"/>
        <end position="133"/>
    </location>
</feature>
<organism evidence="3 4">
    <name type="scientific">Mucilaginibacter frigoritolerans</name>
    <dbReference type="NCBI Taxonomy" id="652788"/>
    <lineage>
        <taxon>Bacteria</taxon>
        <taxon>Pseudomonadati</taxon>
        <taxon>Bacteroidota</taxon>
        <taxon>Sphingobacteriia</taxon>
        <taxon>Sphingobacteriales</taxon>
        <taxon>Sphingobacteriaceae</taxon>
        <taxon>Mucilaginibacter</taxon>
    </lineage>
</organism>
<dbReference type="RefSeq" id="WP_144909761.1">
    <property type="nucleotide sequence ID" value="NZ_VLLI01000002.1"/>
</dbReference>
<protein>
    <submittedName>
        <fullName evidence="3">Activator of Hsp90 ATPase-like protein</fullName>
    </submittedName>
</protein>
<gene>
    <name evidence="3" type="ORF">JN11_00753</name>
</gene>
<comment type="caution">
    <text evidence="3">The sequence shown here is derived from an EMBL/GenBank/DDBJ whole genome shotgun (WGS) entry which is preliminary data.</text>
</comment>
<dbReference type="Pfam" id="PF08327">
    <property type="entry name" value="AHSA1"/>
    <property type="match status" value="1"/>
</dbReference>
<dbReference type="Proteomes" id="UP000317010">
    <property type="component" value="Unassembled WGS sequence"/>
</dbReference>
<name>A0A562UBR9_9SPHI</name>
<dbReference type="CDD" id="cd07814">
    <property type="entry name" value="SRPBCC_CalC_Aha1-like"/>
    <property type="match status" value="1"/>
</dbReference>
<evidence type="ECO:0000256" key="1">
    <source>
        <dbReference type="ARBA" id="ARBA00006817"/>
    </source>
</evidence>
<dbReference type="EMBL" id="VLLI01000002">
    <property type="protein sequence ID" value="TWJ03216.1"/>
    <property type="molecule type" value="Genomic_DNA"/>
</dbReference>
<proteinExistence type="inferred from homology"/>
<evidence type="ECO:0000259" key="2">
    <source>
        <dbReference type="Pfam" id="PF08327"/>
    </source>
</evidence>
<sequence>MDNQDFTTTILVDQTPKEAFDAINNVKGWWTENLEGSSQKLNDEFSVRFGTVHYSKQKLVEIIPDTKVVWLITDSKLTFIKDQNEWTGTKITFDITERGKQTQIRFTQTGLVPQIECFRDCSNAWTDYIQNSLFSLISTGKGHPTKKEMETKTDINV</sequence>
<evidence type="ECO:0000313" key="4">
    <source>
        <dbReference type="Proteomes" id="UP000317010"/>
    </source>
</evidence>
<keyword evidence="4" id="KW-1185">Reference proteome</keyword>
<dbReference type="OrthoDB" id="287565at2"/>
<dbReference type="SUPFAM" id="SSF55961">
    <property type="entry name" value="Bet v1-like"/>
    <property type="match status" value="1"/>
</dbReference>
<comment type="similarity">
    <text evidence="1">Belongs to the AHA1 family.</text>
</comment>